<sequence length="478" mass="51537">MLRVSLMATLTAAASLSPKPRVLGVTGGIAMGKSTITSLLQNVYRIPFHDADQCVRRLYAKGGPAVAPVAAAFGDVLSEDGAIDRAKLGAKLTHLEGAARTKAFERLDAIVHPLVRKERERFVRDQTCWLVGVDIPLLFETGAEGIDHTVAVSCGRDEQRRRALKREGMTPAKLDAILGRQLADEDRVARADFVVETDCYDKARARGQAAAVVEELWGASSLDEAAPCRAVSFDLDNTLWPTWPPIAEAKNALPSLIRAHVPGAAAAFGAEDDDILKGLAAFERDRPILDMEKDVRHDITARRRVVYRQLAEKYGEPVSNGDALAAAYEDARSEATDAHLDGDALACVASLRAMGVETVGALTNGNAHACGRLGAVLDYWLTAGDVGAAKPRAPPFLAACAQSRCAPSELVHVGDSLADDALGALEFGARAIQVRRYDSEKERDDGEDVRRRLEAYGADRFARVDSVADVPKIIARWR</sequence>
<dbReference type="Pfam" id="PF01121">
    <property type="entry name" value="CoaE"/>
    <property type="match status" value="1"/>
</dbReference>
<protein>
    <recommendedName>
        <fullName evidence="5">Dephospho-CoA kinase</fullName>
    </recommendedName>
</protein>
<dbReference type="OrthoDB" id="247245at2759"/>
<dbReference type="SFLD" id="SFLDG01129">
    <property type="entry name" value="C1.5:_HAD__Beta-PGM__Phosphata"/>
    <property type="match status" value="1"/>
</dbReference>
<dbReference type="InterPro" id="IPR023214">
    <property type="entry name" value="HAD_sf"/>
</dbReference>
<dbReference type="GO" id="GO:0015937">
    <property type="term" value="P:coenzyme A biosynthetic process"/>
    <property type="evidence" value="ECO:0007669"/>
    <property type="project" value="InterPro"/>
</dbReference>
<dbReference type="SUPFAM" id="SSF56784">
    <property type="entry name" value="HAD-like"/>
    <property type="match status" value="1"/>
</dbReference>
<keyword evidence="1" id="KW-0547">Nucleotide-binding</keyword>
<dbReference type="AlphaFoldDB" id="A0A8J2SVA0"/>
<dbReference type="HAMAP" id="MF_00376">
    <property type="entry name" value="Dephospho_CoA_kinase"/>
    <property type="match status" value="1"/>
</dbReference>
<evidence type="ECO:0000256" key="2">
    <source>
        <dbReference type="ARBA" id="ARBA00022840"/>
    </source>
</evidence>
<dbReference type="EMBL" id="CAKKNE010000004">
    <property type="protein sequence ID" value="CAH0373474.1"/>
    <property type="molecule type" value="Genomic_DNA"/>
</dbReference>
<evidence type="ECO:0000313" key="4">
    <source>
        <dbReference type="Proteomes" id="UP000789595"/>
    </source>
</evidence>
<dbReference type="GO" id="GO:0004140">
    <property type="term" value="F:dephospho-CoA kinase activity"/>
    <property type="evidence" value="ECO:0007669"/>
    <property type="project" value="InterPro"/>
</dbReference>
<evidence type="ECO:0008006" key="5">
    <source>
        <dbReference type="Google" id="ProtNLM"/>
    </source>
</evidence>
<organism evidence="3 4">
    <name type="scientific">Pelagomonas calceolata</name>
    <dbReference type="NCBI Taxonomy" id="35677"/>
    <lineage>
        <taxon>Eukaryota</taxon>
        <taxon>Sar</taxon>
        <taxon>Stramenopiles</taxon>
        <taxon>Ochrophyta</taxon>
        <taxon>Pelagophyceae</taxon>
        <taxon>Pelagomonadales</taxon>
        <taxon>Pelagomonadaceae</taxon>
        <taxon>Pelagomonas</taxon>
    </lineage>
</organism>
<dbReference type="CDD" id="cd02022">
    <property type="entry name" value="DPCK"/>
    <property type="match status" value="1"/>
</dbReference>
<dbReference type="GO" id="GO:0005524">
    <property type="term" value="F:ATP binding"/>
    <property type="evidence" value="ECO:0007669"/>
    <property type="project" value="UniProtKB-KW"/>
</dbReference>
<dbReference type="InterPro" id="IPR001977">
    <property type="entry name" value="Depp_CoAkinase"/>
</dbReference>
<dbReference type="PANTHER" id="PTHR10695:SF46">
    <property type="entry name" value="BIFUNCTIONAL COENZYME A SYNTHASE-RELATED"/>
    <property type="match status" value="1"/>
</dbReference>
<dbReference type="Gene3D" id="3.40.50.300">
    <property type="entry name" value="P-loop containing nucleotide triphosphate hydrolases"/>
    <property type="match status" value="1"/>
</dbReference>
<dbReference type="InterPro" id="IPR036412">
    <property type="entry name" value="HAD-like_sf"/>
</dbReference>
<comment type="caution">
    <text evidence="3">The sequence shown here is derived from an EMBL/GenBank/DDBJ whole genome shotgun (WGS) entry which is preliminary data.</text>
</comment>
<evidence type="ECO:0000256" key="1">
    <source>
        <dbReference type="ARBA" id="ARBA00022741"/>
    </source>
</evidence>
<dbReference type="InterPro" id="IPR027417">
    <property type="entry name" value="P-loop_NTPase"/>
</dbReference>
<dbReference type="SUPFAM" id="SSF52540">
    <property type="entry name" value="P-loop containing nucleoside triphosphate hydrolases"/>
    <property type="match status" value="1"/>
</dbReference>
<reference evidence="3" key="1">
    <citation type="submission" date="2021-11" db="EMBL/GenBank/DDBJ databases">
        <authorList>
            <consortium name="Genoscope - CEA"/>
            <person name="William W."/>
        </authorList>
    </citation>
    <scope>NUCLEOTIDE SEQUENCE</scope>
</reference>
<dbReference type="Gene3D" id="1.20.120.1600">
    <property type="match status" value="1"/>
</dbReference>
<proteinExistence type="inferred from homology"/>
<accession>A0A8J2SVA0</accession>
<dbReference type="PROSITE" id="PS51219">
    <property type="entry name" value="DPCK"/>
    <property type="match status" value="1"/>
</dbReference>
<dbReference type="PANTHER" id="PTHR10695">
    <property type="entry name" value="DEPHOSPHO-COA KINASE-RELATED"/>
    <property type="match status" value="1"/>
</dbReference>
<dbReference type="Proteomes" id="UP000789595">
    <property type="component" value="Unassembled WGS sequence"/>
</dbReference>
<gene>
    <name evidence="3" type="ORF">PECAL_4P06780</name>
</gene>
<name>A0A8J2SVA0_9STRA</name>
<dbReference type="NCBIfam" id="TIGR00152">
    <property type="entry name" value="dephospho-CoA kinase"/>
    <property type="match status" value="1"/>
</dbReference>
<evidence type="ECO:0000313" key="3">
    <source>
        <dbReference type="EMBL" id="CAH0373474.1"/>
    </source>
</evidence>
<dbReference type="Gene3D" id="3.40.50.1000">
    <property type="entry name" value="HAD superfamily/HAD-like"/>
    <property type="match status" value="1"/>
</dbReference>
<keyword evidence="4" id="KW-1185">Reference proteome</keyword>
<dbReference type="Pfam" id="PF00702">
    <property type="entry name" value="Hydrolase"/>
    <property type="match status" value="1"/>
</dbReference>
<keyword evidence="2" id="KW-0067">ATP-binding</keyword>
<dbReference type="SFLD" id="SFLDS00003">
    <property type="entry name" value="Haloacid_Dehalogenase"/>
    <property type="match status" value="1"/>
</dbReference>